<accession>A0ABV8F056</accession>
<dbReference type="EMBL" id="JBHSBC010000010">
    <property type="protein sequence ID" value="MFC3980708.1"/>
    <property type="molecule type" value="Genomic_DNA"/>
</dbReference>
<evidence type="ECO:0000313" key="2">
    <source>
        <dbReference type="EMBL" id="MFC3980708.1"/>
    </source>
</evidence>
<dbReference type="InterPro" id="IPR001387">
    <property type="entry name" value="Cro/C1-type_HTH"/>
</dbReference>
<sequence>MALPACGVPLYMALAGAIVEVAGSVRQDTLCRTHARATDETDREGSVIRQSALTSSADWRDFGRVLRAHRDQCGLTLRDLAGRIAWHHSVIGKWELGKNRPPVEAVKALDAELGAGGELMAQALHAAMTDADQARKSTVEAKASTQDEDEDMERRRLIQGAATVAVGGAVAPVLAALTDAWQTYGPRISGASVSQEMIDDWEDAAEAHFERSYYDPPAVVLAALAVDYANLAPHLNRAQPEAVERDLAHAAARYSTLIAGEWYNLGNKREAYRWWKRTRTLADVSRDTVQASVLRSWEASHRRYDDGDVLPLLQEARRLAGERPSLTLFSALRVEAQVLAMKGRTSEAIIALNQAETVLEGLPAQTPGTVRPDWYTRSLVYTLAGDDRRADEAQDAARRAYDSGHIMSAVFELHRAAAQAHTDPEQGAQHALRTLDGLPVERRNNHILSDVQFTLAVLPEKAHALPAVRELRALTVGAQSF</sequence>
<name>A0ABV8F056_9ACTN</name>
<evidence type="ECO:0000259" key="1">
    <source>
        <dbReference type="PROSITE" id="PS50943"/>
    </source>
</evidence>
<reference evidence="3" key="1">
    <citation type="journal article" date="2019" name="Int. J. Syst. Evol. Microbiol.">
        <title>The Global Catalogue of Microorganisms (GCM) 10K type strain sequencing project: providing services to taxonomists for standard genome sequencing and annotation.</title>
        <authorList>
            <consortium name="The Broad Institute Genomics Platform"/>
            <consortium name="The Broad Institute Genome Sequencing Center for Infectious Disease"/>
            <person name="Wu L."/>
            <person name="Ma J."/>
        </authorList>
    </citation>
    <scope>NUCLEOTIDE SEQUENCE [LARGE SCALE GENOMIC DNA]</scope>
    <source>
        <strain evidence="3">TBRC 7912</strain>
    </source>
</reference>
<dbReference type="InterPro" id="IPR010982">
    <property type="entry name" value="Lambda_DNA-bd_dom_sf"/>
</dbReference>
<comment type="caution">
    <text evidence="2">The sequence shown here is derived from an EMBL/GenBank/DDBJ whole genome shotgun (WGS) entry which is preliminary data.</text>
</comment>
<proteinExistence type="predicted"/>
<dbReference type="Proteomes" id="UP001595698">
    <property type="component" value="Unassembled WGS sequence"/>
</dbReference>
<gene>
    <name evidence="2" type="ORF">ACFOYY_11280</name>
</gene>
<evidence type="ECO:0000313" key="3">
    <source>
        <dbReference type="Proteomes" id="UP001595698"/>
    </source>
</evidence>
<dbReference type="Pfam" id="PF13560">
    <property type="entry name" value="HTH_31"/>
    <property type="match status" value="1"/>
</dbReference>
<dbReference type="PROSITE" id="PS50943">
    <property type="entry name" value="HTH_CROC1"/>
    <property type="match status" value="1"/>
</dbReference>
<dbReference type="Gene3D" id="1.10.260.40">
    <property type="entry name" value="lambda repressor-like DNA-binding domains"/>
    <property type="match status" value="1"/>
</dbReference>
<feature type="domain" description="HTH cro/C1-type" evidence="1">
    <location>
        <begin position="66"/>
        <end position="119"/>
    </location>
</feature>
<keyword evidence="3" id="KW-1185">Reference proteome</keyword>
<organism evidence="2 3">
    <name type="scientific">Streptosporangium jomthongense</name>
    <dbReference type="NCBI Taxonomy" id="1193683"/>
    <lineage>
        <taxon>Bacteria</taxon>
        <taxon>Bacillati</taxon>
        <taxon>Actinomycetota</taxon>
        <taxon>Actinomycetes</taxon>
        <taxon>Streptosporangiales</taxon>
        <taxon>Streptosporangiaceae</taxon>
        <taxon>Streptosporangium</taxon>
    </lineage>
</organism>
<dbReference type="SUPFAM" id="SSF47413">
    <property type="entry name" value="lambda repressor-like DNA-binding domains"/>
    <property type="match status" value="1"/>
</dbReference>
<protein>
    <submittedName>
        <fullName evidence="2">Helix-turn-helix domain-containing protein</fullName>
    </submittedName>
</protein>
<dbReference type="SMART" id="SM00530">
    <property type="entry name" value="HTH_XRE"/>
    <property type="match status" value="1"/>
</dbReference>
<dbReference type="RefSeq" id="WP_386189695.1">
    <property type="nucleotide sequence ID" value="NZ_JBHSBC010000010.1"/>
</dbReference>
<dbReference type="CDD" id="cd00093">
    <property type="entry name" value="HTH_XRE"/>
    <property type="match status" value="1"/>
</dbReference>